<evidence type="ECO:0000256" key="2">
    <source>
        <dbReference type="ARBA" id="ARBA00005262"/>
    </source>
</evidence>
<evidence type="ECO:0008006" key="10">
    <source>
        <dbReference type="Google" id="ProtNLM"/>
    </source>
</evidence>
<proteinExistence type="inferred from homology"/>
<gene>
    <name evidence="8" type="ORF">BXT84_01900</name>
</gene>
<keyword evidence="3" id="KW-1003">Cell membrane</keyword>
<evidence type="ECO:0000313" key="9">
    <source>
        <dbReference type="Proteomes" id="UP000325292"/>
    </source>
</evidence>
<evidence type="ECO:0000256" key="1">
    <source>
        <dbReference type="ARBA" id="ARBA00004651"/>
    </source>
</evidence>
<sequence length="200" mass="21573">MVNAPVRRPRPTLLALMRVYTKIGILGFGGGYAVLSFIRSEVVDGHAWIDAEQFDNVVEMSAFAPGPTTSNVLAAIAYRLQGWKGLVMGTIAALWPSFLLIMLLAVTTRILHNPWLTGALHGIEVAVVGLLIDVVWTLWKDVPKAVVTAILALLSLALTVLGLNPVITIGIAAAIGLLDFLIRRQPLSRGSKPTSEIHHE</sequence>
<dbReference type="InterPro" id="IPR003370">
    <property type="entry name" value="Chromate_transpt"/>
</dbReference>
<dbReference type="EMBL" id="CP019454">
    <property type="protein sequence ID" value="AUW92860.1"/>
    <property type="molecule type" value="Genomic_DNA"/>
</dbReference>
<accession>A0ABM6RNB2</accession>
<reference evidence="8 9" key="1">
    <citation type="journal article" date="2019" name="Sci. Rep.">
        <title>Sulfobacillus thermotolerans: new insights into resistance and metabolic capacities of acidophilic chemolithotrophs.</title>
        <authorList>
            <person name="Panyushkina A.E."/>
            <person name="Babenko V.V."/>
            <person name="Nikitina A.S."/>
            <person name="Selezneva O.V."/>
            <person name="Tsaplina I.A."/>
            <person name="Letarova M.A."/>
            <person name="Kostryukova E.S."/>
            <person name="Letarov A.V."/>
        </authorList>
    </citation>
    <scope>NUCLEOTIDE SEQUENCE [LARGE SCALE GENOMIC DNA]</scope>
    <source>
        <strain evidence="8 9">Kr1</strain>
    </source>
</reference>
<dbReference type="InterPro" id="IPR052518">
    <property type="entry name" value="CHR_Transporter"/>
</dbReference>
<feature type="transmembrane region" description="Helical" evidence="7">
    <location>
        <begin position="20"/>
        <end position="38"/>
    </location>
</feature>
<keyword evidence="4 7" id="KW-0812">Transmembrane</keyword>
<evidence type="ECO:0000256" key="4">
    <source>
        <dbReference type="ARBA" id="ARBA00022692"/>
    </source>
</evidence>
<comment type="subcellular location">
    <subcellularLocation>
        <location evidence="1">Cell membrane</location>
        <topology evidence="1">Multi-pass membrane protein</topology>
    </subcellularLocation>
</comment>
<evidence type="ECO:0000256" key="7">
    <source>
        <dbReference type="SAM" id="Phobius"/>
    </source>
</evidence>
<evidence type="ECO:0000256" key="6">
    <source>
        <dbReference type="ARBA" id="ARBA00023136"/>
    </source>
</evidence>
<dbReference type="Pfam" id="PF02417">
    <property type="entry name" value="Chromate_transp"/>
    <property type="match status" value="1"/>
</dbReference>
<evidence type="ECO:0000256" key="5">
    <source>
        <dbReference type="ARBA" id="ARBA00022989"/>
    </source>
</evidence>
<keyword evidence="9" id="KW-1185">Reference proteome</keyword>
<comment type="similarity">
    <text evidence="2">Belongs to the chromate ion transporter (CHR) (TC 2.A.51) family.</text>
</comment>
<organism evidence="8 9">
    <name type="scientific">Sulfobacillus thermotolerans</name>
    <dbReference type="NCBI Taxonomy" id="338644"/>
    <lineage>
        <taxon>Bacteria</taxon>
        <taxon>Bacillati</taxon>
        <taxon>Bacillota</taxon>
        <taxon>Clostridia</taxon>
        <taxon>Eubacteriales</taxon>
        <taxon>Clostridiales Family XVII. Incertae Sedis</taxon>
        <taxon>Sulfobacillus</taxon>
    </lineage>
</organism>
<keyword evidence="6 7" id="KW-0472">Membrane</keyword>
<evidence type="ECO:0000256" key="3">
    <source>
        <dbReference type="ARBA" id="ARBA00022475"/>
    </source>
</evidence>
<protein>
    <recommendedName>
        <fullName evidence="10">Chromate transporter</fullName>
    </recommendedName>
</protein>
<dbReference type="Proteomes" id="UP000325292">
    <property type="component" value="Chromosome"/>
</dbReference>
<feature type="transmembrane region" description="Helical" evidence="7">
    <location>
        <begin position="145"/>
        <end position="178"/>
    </location>
</feature>
<dbReference type="PANTHER" id="PTHR43663">
    <property type="entry name" value="CHROMATE TRANSPORT PROTEIN-RELATED"/>
    <property type="match status" value="1"/>
</dbReference>
<feature type="transmembrane region" description="Helical" evidence="7">
    <location>
        <begin position="118"/>
        <end position="139"/>
    </location>
</feature>
<feature type="transmembrane region" description="Helical" evidence="7">
    <location>
        <begin position="86"/>
        <end position="106"/>
    </location>
</feature>
<dbReference type="PANTHER" id="PTHR43663:SF1">
    <property type="entry name" value="CHROMATE TRANSPORTER"/>
    <property type="match status" value="1"/>
</dbReference>
<keyword evidence="5 7" id="KW-1133">Transmembrane helix</keyword>
<name>A0ABM6RNB2_9FIRM</name>
<evidence type="ECO:0000313" key="8">
    <source>
        <dbReference type="EMBL" id="AUW92860.1"/>
    </source>
</evidence>